<protein>
    <recommendedName>
        <fullName evidence="4">Outer membrane protein beta-barrel domain-containing protein</fullName>
    </recommendedName>
</protein>
<dbReference type="AlphaFoldDB" id="A0A1M5GXK7"/>
<name>A0A1M5GXK7_9BACT</name>
<keyword evidence="3" id="KW-1185">Reference proteome</keyword>
<reference evidence="2 3" key="1">
    <citation type="submission" date="2016-11" db="EMBL/GenBank/DDBJ databases">
        <authorList>
            <person name="Jaros S."/>
            <person name="Januszkiewicz K."/>
            <person name="Wedrychowicz H."/>
        </authorList>
    </citation>
    <scope>NUCLEOTIDE SEQUENCE [LARGE SCALE GENOMIC DNA]</scope>
    <source>
        <strain evidence="2 3">DSM 26897</strain>
    </source>
</reference>
<dbReference type="STRING" id="1302690.BUE76_02300"/>
<evidence type="ECO:0000313" key="2">
    <source>
        <dbReference type="EMBL" id="SHG08355.1"/>
    </source>
</evidence>
<accession>A0A1M5GXK7</accession>
<proteinExistence type="predicted"/>
<sequence>MFRLLCLLLLAHAAVAQPYLDLASVRYSRGFDAGLVRRNQQQNSFYYTNAQVQVPIQFKDSSLLLVNPIFERWWINLPVAPSLPEKVEGKVLFTAFIKPWTPRLTTTIALIPRWNGQGVKGSDKFQMGGLFLATLTRKPGLKYKMGLYYNHEFFGNFVVPVLGIEYRIKPGLQLFGNLPGSLTLEKKVNSRFYYGASFRAITNSYRYQNNGGTPLRFIRIDENQLQGFADWYLSRQLVLTSEFGHSFFRRFRLGQEGGQSKYDVQEKFNDGVVARLALAYRLRFD</sequence>
<evidence type="ECO:0000313" key="3">
    <source>
        <dbReference type="Proteomes" id="UP000184368"/>
    </source>
</evidence>
<dbReference type="RefSeq" id="WP_073046711.1">
    <property type="nucleotide sequence ID" value="NZ_FQUO01000017.1"/>
</dbReference>
<organism evidence="2 3">
    <name type="scientific">Cnuella takakiae</name>
    <dbReference type="NCBI Taxonomy" id="1302690"/>
    <lineage>
        <taxon>Bacteria</taxon>
        <taxon>Pseudomonadati</taxon>
        <taxon>Bacteroidota</taxon>
        <taxon>Chitinophagia</taxon>
        <taxon>Chitinophagales</taxon>
        <taxon>Chitinophagaceae</taxon>
        <taxon>Cnuella</taxon>
    </lineage>
</organism>
<evidence type="ECO:0000256" key="1">
    <source>
        <dbReference type="SAM" id="SignalP"/>
    </source>
</evidence>
<evidence type="ECO:0008006" key="4">
    <source>
        <dbReference type="Google" id="ProtNLM"/>
    </source>
</evidence>
<keyword evidence="1" id="KW-0732">Signal</keyword>
<dbReference type="OrthoDB" id="1488805at2"/>
<gene>
    <name evidence="2" type="ORF">SAMN05444008_11797</name>
</gene>
<feature type="signal peptide" evidence="1">
    <location>
        <begin position="1"/>
        <end position="16"/>
    </location>
</feature>
<dbReference type="Proteomes" id="UP000184368">
    <property type="component" value="Unassembled WGS sequence"/>
</dbReference>
<feature type="chain" id="PRO_5009910592" description="Outer membrane protein beta-barrel domain-containing protein" evidence="1">
    <location>
        <begin position="17"/>
        <end position="285"/>
    </location>
</feature>
<dbReference type="EMBL" id="FQUO01000017">
    <property type="protein sequence ID" value="SHG08355.1"/>
    <property type="molecule type" value="Genomic_DNA"/>
</dbReference>